<feature type="domain" description="Leucine-binding protein" evidence="6">
    <location>
        <begin position="44"/>
        <end position="381"/>
    </location>
</feature>
<feature type="chain" id="PRO_5046268805" evidence="5">
    <location>
        <begin position="23"/>
        <end position="396"/>
    </location>
</feature>
<dbReference type="InterPro" id="IPR051010">
    <property type="entry name" value="BCAA_transport"/>
</dbReference>
<comment type="caution">
    <text evidence="7">The sequence shown here is derived from an EMBL/GenBank/DDBJ whole genome shotgun (WGS) entry which is preliminary data.</text>
</comment>
<keyword evidence="3 5" id="KW-0732">Signal</keyword>
<dbReference type="EMBL" id="JAIPME010000002">
    <property type="protein sequence ID" value="MBZ2387539.1"/>
    <property type="molecule type" value="Genomic_DNA"/>
</dbReference>
<keyword evidence="2" id="KW-0813">Transport</keyword>
<dbReference type="Gene3D" id="3.40.50.2300">
    <property type="match status" value="2"/>
</dbReference>
<reference evidence="7 8" key="1">
    <citation type="submission" date="2021-08" db="EMBL/GenBank/DDBJ databases">
        <title>FDA dAtabase for Regulatory Grade micrObial Sequences (FDA-ARGOS): Supporting development and validation of Infectious Disease Dx tests.</title>
        <authorList>
            <person name="Sproer C."/>
            <person name="Gronow S."/>
            <person name="Severitt S."/>
            <person name="Schroder I."/>
            <person name="Tallon L."/>
            <person name="Sadzewicz L."/>
            <person name="Zhao X."/>
            <person name="Boylan J."/>
            <person name="Ott S."/>
            <person name="Bowen H."/>
            <person name="Vavikolanu K."/>
            <person name="Hazen T."/>
            <person name="Aluvathingal J."/>
            <person name="Nadendla S."/>
            <person name="Lowell S."/>
            <person name="Myers T."/>
            <person name="Yan Y."/>
            <person name="Sichtig H."/>
        </authorList>
    </citation>
    <scope>NUCLEOTIDE SEQUENCE [LARGE SCALE GENOMIC DNA]</scope>
    <source>
        <strain evidence="7 8">FDAARGOS_1460</strain>
    </source>
</reference>
<dbReference type="PRINTS" id="PR00337">
    <property type="entry name" value="LEUILEVALBP"/>
</dbReference>
<dbReference type="Pfam" id="PF13458">
    <property type="entry name" value="Peripla_BP_6"/>
    <property type="match status" value="1"/>
</dbReference>
<dbReference type="InterPro" id="IPR028081">
    <property type="entry name" value="Leu-bd"/>
</dbReference>
<protein>
    <submittedName>
        <fullName evidence="7">ABC transporter substrate-binding protein</fullName>
    </submittedName>
</protein>
<proteinExistence type="inferred from homology"/>
<evidence type="ECO:0000256" key="2">
    <source>
        <dbReference type="ARBA" id="ARBA00022448"/>
    </source>
</evidence>
<keyword evidence="4" id="KW-0029">Amino-acid transport</keyword>
<evidence type="ECO:0000256" key="5">
    <source>
        <dbReference type="SAM" id="SignalP"/>
    </source>
</evidence>
<evidence type="ECO:0000313" key="7">
    <source>
        <dbReference type="EMBL" id="MBZ2387539.1"/>
    </source>
</evidence>
<dbReference type="CDD" id="cd06347">
    <property type="entry name" value="PBP1_ABC_LivK_ligand_binding-like"/>
    <property type="match status" value="1"/>
</dbReference>
<dbReference type="InterPro" id="IPR028082">
    <property type="entry name" value="Peripla_BP_I"/>
</dbReference>
<evidence type="ECO:0000259" key="6">
    <source>
        <dbReference type="Pfam" id="PF13458"/>
    </source>
</evidence>
<evidence type="ECO:0000256" key="4">
    <source>
        <dbReference type="ARBA" id="ARBA00022970"/>
    </source>
</evidence>
<name>A0ABS7T178_9FIRM</name>
<gene>
    <name evidence="7" type="ORF">K8P03_09610</name>
</gene>
<dbReference type="PANTHER" id="PTHR30483">
    <property type="entry name" value="LEUCINE-SPECIFIC-BINDING PROTEIN"/>
    <property type="match status" value="1"/>
</dbReference>
<evidence type="ECO:0000256" key="1">
    <source>
        <dbReference type="ARBA" id="ARBA00010062"/>
    </source>
</evidence>
<comment type="similarity">
    <text evidence="1">Belongs to the leucine-binding protein family.</text>
</comment>
<accession>A0ABS7T178</accession>
<feature type="signal peptide" evidence="5">
    <location>
        <begin position="1"/>
        <end position="22"/>
    </location>
</feature>
<dbReference type="RefSeq" id="WP_223420472.1">
    <property type="nucleotide sequence ID" value="NZ_JAIPME010000002.1"/>
</dbReference>
<evidence type="ECO:0000313" key="8">
    <source>
        <dbReference type="Proteomes" id="UP000734271"/>
    </source>
</evidence>
<dbReference type="Proteomes" id="UP000734271">
    <property type="component" value="Unassembled WGS sequence"/>
</dbReference>
<dbReference type="PROSITE" id="PS51257">
    <property type="entry name" value="PROKAR_LIPOPROTEIN"/>
    <property type="match status" value="1"/>
</dbReference>
<dbReference type="SUPFAM" id="SSF53822">
    <property type="entry name" value="Periplasmic binding protein-like I"/>
    <property type="match status" value="1"/>
</dbReference>
<dbReference type="PANTHER" id="PTHR30483:SF6">
    <property type="entry name" value="PERIPLASMIC BINDING PROTEIN OF ABC TRANSPORTER FOR NATURAL AMINO ACIDS"/>
    <property type="match status" value="1"/>
</dbReference>
<evidence type="ECO:0000256" key="3">
    <source>
        <dbReference type="ARBA" id="ARBA00022729"/>
    </source>
</evidence>
<keyword evidence="8" id="KW-1185">Reference proteome</keyword>
<organism evidence="7 8">
    <name type="scientific">Anaerococcus murdochii</name>
    <dbReference type="NCBI Taxonomy" id="411577"/>
    <lineage>
        <taxon>Bacteria</taxon>
        <taxon>Bacillati</taxon>
        <taxon>Bacillota</taxon>
        <taxon>Tissierellia</taxon>
        <taxon>Tissierellales</taxon>
        <taxon>Peptoniphilaceae</taxon>
        <taxon>Anaerococcus</taxon>
    </lineage>
</organism>
<sequence>MKLKKKFAVGMLLAGMFLTACSNNGGNEGKKADEGSKKEASEVLKLGNSAPLTGPLSIYGTTTNNGIKLAIEEVNANGGVLGRQIEWSEYDDKGEITDAVTNYNNLMQDEVEAIFGGVPSKPSLAIAESAANDEVVFITPTGTQANITEGKKNAFRTCFTDPFQGEVLANFSKNNIKAKKVAILRNQSSDFSMGVADVFCKKAQELGMEVVADESYGDSDTDFKAQLTKVRKEEPDVLFIPDYYEKVALIVPQVREAGIEATLVGADGWDTVLSVMDQSNFKAIEGSYFANQFTLEDPSEKVQNFIKAYEEKYGEKPSTFAAEGYDTVYLYKQAAEEAGTTEWDKVIEALKNIKFEGITGSFTYDENHNPIKTAKMIKIVNGEYKFDSDAGVESNK</sequence>
<dbReference type="InterPro" id="IPR000709">
    <property type="entry name" value="Leu_Ile_Val-bd"/>
</dbReference>